<protein>
    <submittedName>
        <fullName evidence="3">Uncharacterized protein isoform X1</fullName>
    </submittedName>
</protein>
<feature type="transmembrane region" description="Helical" evidence="1">
    <location>
        <begin position="7"/>
        <end position="25"/>
    </location>
</feature>
<feature type="transmembrane region" description="Helical" evidence="1">
    <location>
        <begin position="78"/>
        <end position="96"/>
    </location>
</feature>
<organism evidence="2 3">
    <name type="scientific">Drosophila pseudoobscura pseudoobscura</name>
    <name type="common">Fruit fly</name>
    <dbReference type="NCBI Taxonomy" id="46245"/>
    <lineage>
        <taxon>Eukaryota</taxon>
        <taxon>Metazoa</taxon>
        <taxon>Ecdysozoa</taxon>
        <taxon>Arthropoda</taxon>
        <taxon>Hexapoda</taxon>
        <taxon>Insecta</taxon>
        <taxon>Pterygota</taxon>
        <taxon>Neoptera</taxon>
        <taxon>Endopterygota</taxon>
        <taxon>Diptera</taxon>
        <taxon>Brachycera</taxon>
        <taxon>Muscomorpha</taxon>
        <taxon>Ephydroidea</taxon>
        <taxon>Drosophilidae</taxon>
        <taxon>Drosophila</taxon>
        <taxon>Sophophora</taxon>
    </lineage>
</organism>
<gene>
    <name evidence="3" type="primary">LOC6900393</name>
</gene>
<keyword evidence="1" id="KW-0472">Membrane</keyword>
<keyword evidence="2" id="KW-1185">Reference proteome</keyword>
<reference evidence="3" key="1">
    <citation type="submission" date="2025-08" db="UniProtKB">
        <authorList>
            <consortium name="RefSeq"/>
        </authorList>
    </citation>
    <scope>IDENTIFICATION</scope>
    <source>
        <strain evidence="3">MV-25-SWS-2005</strain>
        <tissue evidence="3">Whole body</tissue>
    </source>
</reference>
<dbReference type="ExpressionAtlas" id="A0A6I8V0E4">
    <property type="expression patterns" value="baseline"/>
</dbReference>
<feature type="transmembrane region" description="Helical" evidence="1">
    <location>
        <begin position="45"/>
        <end position="66"/>
    </location>
</feature>
<dbReference type="AlphaFoldDB" id="A0A6I8V0E4"/>
<proteinExistence type="predicted"/>
<accession>A0A6I8V0E4</accession>
<evidence type="ECO:0000313" key="3">
    <source>
        <dbReference type="RefSeq" id="XP_002134786.2"/>
    </source>
</evidence>
<dbReference type="RefSeq" id="XP_002134786.2">
    <property type="nucleotide sequence ID" value="XM_002134750.3"/>
</dbReference>
<feature type="transmembrane region" description="Helical" evidence="1">
    <location>
        <begin position="111"/>
        <end position="131"/>
    </location>
</feature>
<keyword evidence="1" id="KW-0812">Transmembrane</keyword>
<dbReference type="InParanoid" id="A0A6I8V0E4"/>
<evidence type="ECO:0000256" key="1">
    <source>
        <dbReference type="SAM" id="Phobius"/>
    </source>
</evidence>
<dbReference type="Proteomes" id="UP000001819">
    <property type="component" value="Chromosome X"/>
</dbReference>
<dbReference type="KEGG" id="dpo:6900393"/>
<sequence>MCFCTVLVLKISVVLSILLLVLFNVLDIIEGGQNLNEVTMKGKLLLVVCFVLNSFLIAILCAGLYAAIRQNLKLMQMLIFALVSYFLGKMSLWIVAGNQGGVVELVVTHHWYKLTLVAAVICILLLTCFCLRVKDDDGEDPPFR</sequence>
<name>A0A6I8V0E4_DROPS</name>
<keyword evidence="1" id="KW-1133">Transmembrane helix</keyword>
<evidence type="ECO:0000313" key="2">
    <source>
        <dbReference type="Proteomes" id="UP000001819"/>
    </source>
</evidence>